<dbReference type="Pfam" id="PF20700">
    <property type="entry name" value="Mutator"/>
    <property type="match status" value="1"/>
</dbReference>
<evidence type="ECO:0000259" key="2">
    <source>
        <dbReference type="Pfam" id="PF20700"/>
    </source>
</evidence>
<sequence>MSDRKYKPRTSKKRKFCGNQHTRKSKTPRSSLTEQDIQINSVLSDQEKSIDLDLDVSSVSNSVSTPNLSRSEKKLGLNFDDTINDSSDDSDSENVHSSDYNNFGNRIIDISILRNQIADQLRCRYCNGKVELQEVNRQGLGSTLQFVCQSNNKKCKQNLPFSSCPTTTNFNNYSINRRSVFAMRCIGGSQAELETFCGLMDLPRPVSNSKSSYTKIVETVQNACVSVQARSMSKAGEEEFTKAKEIE</sequence>
<feature type="domain" description="Mutator-like transposase" evidence="2">
    <location>
        <begin position="104"/>
        <end position="241"/>
    </location>
</feature>
<reference evidence="3" key="1">
    <citation type="journal article" date="2023" name="G3 (Bethesda)">
        <title>A reference genome for the long-term kleptoplast-retaining sea slug Elysia crispata morphotype clarki.</title>
        <authorList>
            <person name="Eastman K.E."/>
            <person name="Pendleton A.L."/>
            <person name="Shaikh M.A."/>
            <person name="Suttiyut T."/>
            <person name="Ogas R."/>
            <person name="Tomko P."/>
            <person name="Gavelis G."/>
            <person name="Widhalm J.R."/>
            <person name="Wisecaver J.H."/>
        </authorList>
    </citation>
    <scope>NUCLEOTIDE SEQUENCE</scope>
    <source>
        <strain evidence="3">ECLA1</strain>
    </source>
</reference>
<dbReference type="AlphaFoldDB" id="A0AAE0YDX5"/>
<proteinExistence type="predicted"/>
<feature type="region of interest" description="Disordered" evidence="1">
    <location>
        <begin position="1"/>
        <end position="38"/>
    </location>
</feature>
<protein>
    <recommendedName>
        <fullName evidence="2">Mutator-like transposase domain-containing protein</fullName>
    </recommendedName>
</protein>
<organism evidence="3 4">
    <name type="scientific">Elysia crispata</name>
    <name type="common">lettuce slug</name>
    <dbReference type="NCBI Taxonomy" id="231223"/>
    <lineage>
        <taxon>Eukaryota</taxon>
        <taxon>Metazoa</taxon>
        <taxon>Spiralia</taxon>
        <taxon>Lophotrochozoa</taxon>
        <taxon>Mollusca</taxon>
        <taxon>Gastropoda</taxon>
        <taxon>Heterobranchia</taxon>
        <taxon>Euthyneura</taxon>
        <taxon>Panpulmonata</taxon>
        <taxon>Sacoglossa</taxon>
        <taxon>Placobranchoidea</taxon>
        <taxon>Plakobranchidae</taxon>
        <taxon>Elysia</taxon>
    </lineage>
</organism>
<feature type="compositionally biased region" description="Polar residues" evidence="1">
    <location>
        <begin position="28"/>
        <end position="38"/>
    </location>
</feature>
<comment type="caution">
    <text evidence="3">The sequence shown here is derived from an EMBL/GenBank/DDBJ whole genome shotgun (WGS) entry which is preliminary data.</text>
</comment>
<gene>
    <name evidence="3" type="ORF">RRG08_028234</name>
</gene>
<dbReference type="Proteomes" id="UP001283361">
    <property type="component" value="Unassembled WGS sequence"/>
</dbReference>
<keyword evidence="4" id="KW-1185">Reference proteome</keyword>
<accession>A0AAE0YDX5</accession>
<evidence type="ECO:0000256" key="1">
    <source>
        <dbReference type="SAM" id="MobiDB-lite"/>
    </source>
</evidence>
<dbReference type="EMBL" id="JAWDGP010006364">
    <property type="protein sequence ID" value="KAK3742322.1"/>
    <property type="molecule type" value="Genomic_DNA"/>
</dbReference>
<evidence type="ECO:0000313" key="3">
    <source>
        <dbReference type="EMBL" id="KAK3742322.1"/>
    </source>
</evidence>
<feature type="compositionally biased region" description="Basic residues" evidence="1">
    <location>
        <begin position="1"/>
        <end position="27"/>
    </location>
</feature>
<dbReference type="InterPro" id="IPR049012">
    <property type="entry name" value="Mutator_transp_dom"/>
</dbReference>
<evidence type="ECO:0000313" key="4">
    <source>
        <dbReference type="Proteomes" id="UP001283361"/>
    </source>
</evidence>
<name>A0AAE0YDX5_9GAST</name>